<proteinExistence type="predicted"/>
<evidence type="ECO:0000259" key="1">
    <source>
        <dbReference type="Pfam" id="PF11490"/>
    </source>
</evidence>
<dbReference type="InterPro" id="IPR024754">
    <property type="entry name" value="DNA_PolC-like_N_II"/>
</dbReference>
<dbReference type="Pfam" id="PF11490">
    <property type="entry name" value="DNA_pol3_a_NII"/>
    <property type="match status" value="1"/>
</dbReference>
<evidence type="ECO:0000313" key="2">
    <source>
        <dbReference type="EMBL" id="EKC47493.1"/>
    </source>
</evidence>
<accession>K1RQ49</accession>
<feature type="non-terminal residue" evidence="2">
    <location>
        <position position="102"/>
    </location>
</feature>
<dbReference type="EMBL" id="AJWZ01010773">
    <property type="protein sequence ID" value="EKC47493.1"/>
    <property type="molecule type" value="Genomic_DNA"/>
</dbReference>
<feature type="domain" description="DNA polymerase III PolC-like N-terminal" evidence="1">
    <location>
        <begin position="8"/>
        <end position="94"/>
    </location>
</feature>
<reference evidence="2" key="1">
    <citation type="journal article" date="2013" name="Environ. Microbiol.">
        <title>Microbiota from the distal guts of lean and obese adolescents exhibit partial functional redundancy besides clear differences in community structure.</title>
        <authorList>
            <person name="Ferrer M."/>
            <person name="Ruiz A."/>
            <person name="Lanza F."/>
            <person name="Haange S.B."/>
            <person name="Oberbach A."/>
            <person name="Till H."/>
            <person name="Bargiela R."/>
            <person name="Campoy C."/>
            <person name="Segura M.T."/>
            <person name="Richter M."/>
            <person name="von Bergen M."/>
            <person name="Seifert J."/>
            <person name="Suarez A."/>
        </authorList>
    </citation>
    <scope>NUCLEOTIDE SEQUENCE</scope>
</reference>
<sequence length="102" mass="12164">MCLEKIAKEWQSIVKYISYKHPIARAFLNNSEIQIVNNNIKVTLFLNGKEFLESNKFNEVFAGLIYNIYGKKYTMTYEEKVSENTVTQYKERLERLRKRSNT</sequence>
<protein>
    <recommendedName>
        <fullName evidence="1">DNA polymerase III PolC-like N-terminal domain-containing protein</fullName>
    </recommendedName>
</protein>
<name>K1RQ49_9ZZZZ</name>
<comment type="caution">
    <text evidence="2">The sequence shown here is derived from an EMBL/GenBank/DDBJ whole genome shotgun (WGS) entry which is preliminary data.</text>
</comment>
<organism evidence="2">
    <name type="scientific">human gut metagenome</name>
    <dbReference type="NCBI Taxonomy" id="408170"/>
    <lineage>
        <taxon>unclassified sequences</taxon>
        <taxon>metagenomes</taxon>
        <taxon>organismal metagenomes</taxon>
    </lineage>
</organism>
<dbReference type="AlphaFoldDB" id="K1RQ49"/>
<gene>
    <name evidence="2" type="ORF">OBE_15681</name>
</gene>